<dbReference type="AlphaFoldDB" id="A0A1W6L6S0"/>
<dbReference type="KEGG" id="rgu:A4W93_08515"/>
<evidence type="ECO:0000313" key="2">
    <source>
        <dbReference type="Proteomes" id="UP000193427"/>
    </source>
</evidence>
<dbReference type="Pfam" id="PF19673">
    <property type="entry name" value="DUF6176"/>
    <property type="match status" value="1"/>
</dbReference>
<proteinExistence type="predicted"/>
<dbReference type="STRING" id="946333.A4W93_08515"/>
<dbReference type="Proteomes" id="UP000193427">
    <property type="component" value="Chromosome"/>
</dbReference>
<dbReference type="OrthoDB" id="8910558at2"/>
<organism evidence="1 2">
    <name type="scientific">Piscinibacter gummiphilus</name>
    <dbReference type="NCBI Taxonomy" id="946333"/>
    <lineage>
        <taxon>Bacteria</taxon>
        <taxon>Pseudomonadati</taxon>
        <taxon>Pseudomonadota</taxon>
        <taxon>Betaproteobacteria</taxon>
        <taxon>Burkholderiales</taxon>
        <taxon>Sphaerotilaceae</taxon>
        <taxon>Piscinibacter</taxon>
    </lineage>
</organism>
<accession>A0A1W6L6S0</accession>
<dbReference type="EMBL" id="CP015118">
    <property type="protein sequence ID" value="ARN19953.1"/>
    <property type="molecule type" value="Genomic_DNA"/>
</dbReference>
<dbReference type="RefSeq" id="WP_085750224.1">
    <property type="nucleotide sequence ID" value="NZ_BSPR01000008.1"/>
</dbReference>
<protein>
    <submittedName>
        <fullName evidence="1">Uncharacterized protein</fullName>
    </submittedName>
</protein>
<evidence type="ECO:0000313" key="1">
    <source>
        <dbReference type="EMBL" id="ARN19953.1"/>
    </source>
</evidence>
<dbReference type="InterPro" id="IPR046174">
    <property type="entry name" value="DUF6176"/>
</dbReference>
<keyword evidence="2" id="KW-1185">Reference proteome</keyword>
<sequence length="108" mass="12221">MKDDVVCARVRLQPGSLPRVRAWAAHLHAHRAEALRTLDDEGVSVESVFLESDASGDSLVYYLRAADVEAAFEIARRSQAAIEQFHRQFKQDTWLEVNRLELLVDLSS</sequence>
<name>A0A1W6L6S0_9BURK</name>
<gene>
    <name evidence="1" type="ORF">A4W93_08515</name>
</gene>
<reference evidence="1 2" key="1">
    <citation type="submission" date="2016-04" db="EMBL/GenBank/DDBJ databases">
        <title>Complete genome sequence of natural rubber-degrading, novel Gram-negative bacterium, Rhizobacter gummiphilus strain NS21.</title>
        <authorList>
            <person name="Tabata M."/>
            <person name="Kasai D."/>
            <person name="Fukuda M."/>
        </authorList>
    </citation>
    <scope>NUCLEOTIDE SEQUENCE [LARGE SCALE GENOMIC DNA]</scope>
    <source>
        <strain evidence="1 2">NS21</strain>
    </source>
</reference>